<dbReference type="Proteomes" id="UP000886520">
    <property type="component" value="Chromosome 1"/>
</dbReference>
<proteinExistence type="predicted"/>
<evidence type="ECO:0000256" key="1">
    <source>
        <dbReference type="SAM" id="MobiDB-lite"/>
    </source>
</evidence>
<dbReference type="SMART" id="SM00767">
    <property type="entry name" value="DCD"/>
    <property type="match status" value="1"/>
</dbReference>
<feature type="compositionally biased region" description="Polar residues" evidence="1">
    <location>
        <begin position="732"/>
        <end position="746"/>
    </location>
</feature>
<gene>
    <name evidence="3" type="ORF">GOP47_0000458</name>
</gene>
<keyword evidence="4" id="KW-1185">Reference proteome</keyword>
<dbReference type="PROSITE" id="PS51222">
    <property type="entry name" value="DCD"/>
    <property type="match status" value="1"/>
</dbReference>
<dbReference type="AlphaFoldDB" id="A0A9D4VDX6"/>
<name>A0A9D4VDX6_ADICA</name>
<dbReference type="EMBL" id="JABFUD020000001">
    <property type="protein sequence ID" value="KAI5084289.1"/>
    <property type="molecule type" value="Genomic_DNA"/>
</dbReference>
<evidence type="ECO:0000259" key="2">
    <source>
        <dbReference type="PROSITE" id="PS51222"/>
    </source>
</evidence>
<comment type="caution">
    <text evidence="3">The sequence shown here is derived from an EMBL/GenBank/DDBJ whole genome shotgun (WGS) entry which is preliminary data.</text>
</comment>
<dbReference type="OrthoDB" id="1928633at2759"/>
<dbReference type="InterPro" id="IPR013989">
    <property type="entry name" value="Dev_and_cell_death_domain"/>
</dbReference>
<reference evidence="3" key="1">
    <citation type="submission" date="2021-01" db="EMBL/GenBank/DDBJ databases">
        <title>Adiantum capillus-veneris genome.</title>
        <authorList>
            <person name="Fang Y."/>
            <person name="Liao Q."/>
        </authorList>
    </citation>
    <scope>NUCLEOTIDE SEQUENCE</scope>
    <source>
        <strain evidence="3">H3</strain>
        <tissue evidence="3">Leaf</tissue>
    </source>
</reference>
<sequence length="766" mass="84389">MPSHSKPDLSVRALVRNLNEELDRKKVQKVDDLLLSKAQGSLRRRLGSLSNDQDVQNSRGHCRGELFGVIFMCNRRTWKECLGQCLFGLPIGKKSLVEQVVPGMKLFLFEYEHRQLWGVFEAISYGGMDIIPDAYTGGSFPCQVRVKVPEDCVALYEEEFYNAVKDNYYSRGKFKTELSRKQVYHLTSLFERKYLRAKGMEPNLLEYEHRRCIEERYDPMRPLLLTNQEAHIYPEDHNITSRSHNLYTPKYQITEDGPFLESEEGVDFVYRNMENFTSKIGHRSMEISPLVPFSDAIGQGNSLPFNVDITRFTNLGGQLVYSTLTTEETIETVVIPGHVSRLHSDRLDGKSVWARISGRAKPLMAAEISQKPGKIPPSSVHPSPKLPAESVVEEIISSPVLDDCSADMTIEAAEEFAVGFKRRRVTSNNSSANASETRTSNQRRKLTRPVFEAPVGEPLAENATCQPTKIDLNVALESEEGFINSDHLTLSLSTRATELSLPQAEELTCSKQNSPEPVALVQADNQDRMSQLDEVLLHCETLGKLVGKADAELGGHTLSLKEQSFDLLPNISSNCTCLESMADDCSGANTLSLAPCTPAKEVFGSSSPVVNILDEGQGLAIMSHNLGEEIPLKLETRLPNVEIQLEDEVISQRVSDDSGKGEIFNEATVLGTLNGVSSKQSNTISLDCTSGSTLLNSVDLKAILSGLQVSGIKLQLGSTPCLILQLGDSSSNVGNQDQEGANQTCLEGSLKEPSSGEILAERPSSS</sequence>
<dbReference type="Pfam" id="PF10539">
    <property type="entry name" value="Dev_Cell_Death"/>
    <property type="match status" value="1"/>
</dbReference>
<organism evidence="3 4">
    <name type="scientific">Adiantum capillus-veneris</name>
    <name type="common">Maidenhair fern</name>
    <dbReference type="NCBI Taxonomy" id="13818"/>
    <lineage>
        <taxon>Eukaryota</taxon>
        <taxon>Viridiplantae</taxon>
        <taxon>Streptophyta</taxon>
        <taxon>Embryophyta</taxon>
        <taxon>Tracheophyta</taxon>
        <taxon>Polypodiopsida</taxon>
        <taxon>Polypodiidae</taxon>
        <taxon>Polypodiales</taxon>
        <taxon>Pteridineae</taxon>
        <taxon>Pteridaceae</taxon>
        <taxon>Vittarioideae</taxon>
        <taxon>Adiantum</taxon>
    </lineage>
</organism>
<accession>A0A9D4VDX6</accession>
<dbReference type="PANTHER" id="PTHR46444">
    <property type="entry name" value="DCD (DEVELOPMENT AND CELL DEATH) DOMAIN PROTEIN-RELATED"/>
    <property type="match status" value="1"/>
</dbReference>
<feature type="region of interest" description="Disordered" evidence="1">
    <location>
        <begin position="732"/>
        <end position="766"/>
    </location>
</feature>
<protein>
    <recommendedName>
        <fullName evidence="2">DCD domain-containing protein</fullName>
    </recommendedName>
</protein>
<dbReference type="PANTHER" id="PTHR46444:SF19">
    <property type="entry name" value="OS02G0745600 PROTEIN"/>
    <property type="match status" value="1"/>
</dbReference>
<feature type="domain" description="DCD" evidence="2">
    <location>
        <begin position="64"/>
        <end position="192"/>
    </location>
</feature>
<evidence type="ECO:0000313" key="4">
    <source>
        <dbReference type="Proteomes" id="UP000886520"/>
    </source>
</evidence>
<evidence type="ECO:0000313" key="3">
    <source>
        <dbReference type="EMBL" id="KAI5084289.1"/>
    </source>
</evidence>